<evidence type="ECO:0000313" key="2">
    <source>
        <dbReference type="Proteomes" id="UP000663570"/>
    </source>
</evidence>
<accession>A0ABX7M1R8</accession>
<dbReference type="Proteomes" id="UP000663570">
    <property type="component" value="Chromosome"/>
</dbReference>
<proteinExistence type="predicted"/>
<dbReference type="InterPro" id="IPR036866">
    <property type="entry name" value="RibonucZ/Hydroxyglut_hydro"/>
</dbReference>
<gene>
    <name evidence="1" type="ORF">JY500_12145</name>
</gene>
<organism evidence="1 2">
    <name type="scientific">Niveibacterium microcysteis</name>
    <dbReference type="NCBI Taxonomy" id="2811415"/>
    <lineage>
        <taxon>Bacteria</taxon>
        <taxon>Pseudomonadati</taxon>
        <taxon>Pseudomonadota</taxon>
        <taxon>Betaproteobacteria</taxon>
        <taxon>Rhodocyclales</taxon>
        <taxon>Rhodocyclaceae</taxon>
        <taxon>Niveibacterium</taxon>
    </lineage>
</organism>
<sequence>MDQYAPPLPHGPLEEVFPDVFFVTGTMKTELMNAHWHFSRNMTVVRDGDELTLINSVRLDDAGLAQLEALGRVVNLVKIGSLHGRDDAFYKARYGARFWALPGMQHEGGLTADVDLVPGGEVPFKGCSVFEFKTTKLPEAILHIDRAGGILVACDALQNWVQPDDFFSNESRDMMAGMGFFQRANFGPVWMQVSEPKGDDFSRLRELSFKHALCGHGEPLRDIAAEAYGARIAQVFAG</sequence>
<dbReference type="SUPFAM" id="SSF56281">
    <property type="entry name" value="Metallo-hydrolase/oxidoreductase"/>
    <property type="match status" value="1"/>
</dbReference>
<dbReference type="RefSeq" id="WP_172199409.1">
    <property type="nucleotide sequence ID" value="NZ_CP071060.1"/>
</dbReference>
<protein>
    <submittedName>
        <fullName evidence="1">Uncharacterized protein</fullName>
    </submittedName>
</protein>
<evidence type="ECO:0000313" key="1">
    <source>
        <dbReference type="EMBL" id="QSI75269.1"/>
    </source>
</evidence>
<dbReference type="EMBL" id="CP071060">
    <property type="protein sequence ID" value="QSI75269.1"/>
    <property type="molecule type" value="Genomic_DNA"/>
</dbReference>
<keyword evidence="2" id="KW-1185">Reference proteome</keyword>
<name>A0ABX7M1R8_9RHOO</name>
<dbReference type="Gene3D" id="3.60.15.10">
    <property type="entry name" value="Ribonuclease Z/Hydroxyacylglutathione hydrolase-like"/>
    <property type="match status" value="1"/>
</dbReference>
<reference evidence="1 2" key="1">
    <citation type="submission" date="2021-02" db="EMBL/GenBank/DDBJ databases">
        <title>Niveibacterium changnyeongensis HC41.</title>
        <authorList>
            <person name="Kang M."/>
        </authorList>
    </citation>
    <scope>NUCLEOTIDE SEQUENCE [LARGE SCALE GENOMIC DNA]</scope>
    <source>
        <strain evidence="1 2">HC41</strain>
    </source>
</reference>